<dbReference type="SMART" id="SM00091">
    <property type="entry name" value="PAS"/>
    <property type="match status" value="2"/>
</dbReference>
<evidence type="ECO:0000256" key="1">
    <source>
        <dbReference type="ARBA" id="ARBA00000085"/>
    </source>
</evidence>
<dbReference type="RefSeq" id="WP_182154228.1">
    <property type="nucleotide sequence ID" value="NZ_JACEZU010000007.1"/>
</dbReference>
<evidence type="ECO:0000256" key="3">
    <source>
        <dbReference type="SAM" id="Coils"/>
    </source>
</evidence>
<dbReference type="InterPro" id="IPR036890">
    <property type="entry name" value="HATPase_C_sf"/>
</dbReference>
<accession>A0A7W2IL94</accession>
<dbReference type="Gene3D" id="3.30.450.20">
    <property type="entry name" value="PAS domain"/>
    <property type="match status" value="2"/>
</dbReference>
<dbReference type="EC" id="2.7.13.3" evidence="2"/>
<dbReference type="Pfam" id="PF02518">
    <property type="entry name" value="HATPase_c"/>
    <property type="match status" value="1"/>
</dbReference>
<dbReference type="InterPro" id="IPR035965">
    <property type="entry name" value="PAS-like_dom_sf"/>
</dbReference>
<dbReference type="EMBL" id="JACEZU010000007">
    <property type="protein sequence ID" value="MBA5688383.1"/>
    <property type="molecule type" value="Genomic_DNA"/>
</dbReference>
<dbReference type="SUPFAM" id="SSF55874">
    <property type="entry name" value="ATPase domain of HSP90 chaperone/DNA topoisomerase II/histidine kinase"/>
    <property type="match status" value="1"/>
</dbReference>
<dbReference type="InterPro" id="IPR005467">
    <property type="entry name" value="His_kinase_dom"/>
</dbReference>
<dbReference type="Proteomes" id="UP000573499">
    <property type="component" value="Unassembled WGS sequence"/>
</dbReference>
<dbReference type="InterPro" id="IPR004358">
    <property type="entry name" value="Sig_transdc_His_kin-like_C"/>
</dbReference>
<dbReference type="PANTHER" id="PTHR43065:SF50">
    <property type="entry name" value="HISTIDINE KINASE"/>
    <property type="match status" value="1"/>
</dbReference>
<dbReference type="SMART" id="SM00387">
    <property type="entry name" value="HATPase_c"/>
    <property type="match status" value="1"/>
</dbReference>
<feature type="coiled-coil region" evidence="3">
    <location>
        <begin position="271"/>
        <end position="301"/>
    </location>
</feature>
<dbReference type="PANTHER" id="PTHR43065">
    <property type="entry name" value="SENSOR HISTIDINE KINASE"/>
    <property type="match status" value="1"/>
</dbReference>
<dbReference type="Pfam" id="PF12860">
    <property type="entry name" value="PAS_7"/>
    <property type="match status" value="1"/>
</dbReference>
<evidence type="ECO:0000259" key="4">
    <source>
        <dbReference type="PROSITE" id="PS50109"/>
    </source>
</evidence>
<dbReference type="PRINTS" id="PR00344">
    <property type="entry name" value="BCTRLSENSOR"/>
</dbReference>
<dbReference type="SUPFAM" id="SSF55785">
    <property type="entry name" value="PYP-like sensor domain (PAS domain)"/>
    <property type="match status" value="2"/>
</dbReference>
<dbReference type="NCBIfam" id="TIGR00229">
    <property type="entry name" value="sensory_box"/>
    <property type="match status" value="2"/>
</dbReference>
<dbReference type="GO" id="GO:0000155">
    <property type="term" value="F:phosphorelay sensor kinase activity"/>
    <property type="evidence" value="ECO:0007669"/>
    <property type="project" value="InterPro"/>
</dbReference>
<evidence type="ECO:0000256" key="2">
    <source>
        <dbReference type="ARBA" id="ARBA00012438"/>
    </source>
</evidence>
<reference evidence="5 6" key="1">
    <citation type="submission" date="2020-07" db="EMBL/GenBank/DDBJ databases">
        <title>Novel species isolated from subtropical streams in China.</title>
        <authorList>
            <person name="Lu H."/>
        </authorList>
    </citation>
    <scope>NUCLEOTIDE SEQUENCE [LARGE SCALE GENOMIC DNA]</scope>
    <source>
        <strain evidence="5 6">LX47W</strain>
    </source>
</reference>
<dbReference type="InterPro" id="IPR003594">
    <property type="entry name" value="HATPase_dom"/>
</dbReference>
<dbReference type="PROSITE" id="PS50109">
    <property type="entry name" value="HIS_KIN"/>
    <property type="match status" value="1"/>
</dbReference>
<evidence type="ECO:0000313" key="5">
    <source>
        <dbReference type="EMBL" id="MBA5688383.1"/>
    </source>
</evidence>
<comment type="catalytic activity">
    <reaction evidence="1">
        <text>ATP + protein L-histidine = ADP + protein N-phospho-L-histidine.</text>
        <dbReference type="EC" id="2.7.13.3"/>
    </reaction>
</comment>
<evidence type="ECO:0000313" key="6">
    <source>
        <dbReference type="Proteomes" id="UP000573499"/>
    </source>
</evidence>
<dbReference type="CDD" id="cd16943">
    <property type="entry name" value="HATPase_AtoS-like"/>
    <property type="match status" value="1"/>
</dbReference>
<keyword evidence="6" id="KW-1185">Reference proteome</keyword>
<dbReference type="Gene3D" id="1.10.287.130">
    <property type="match status" value="1"/>
</dbReference>
<dbReference type="InterPro" id="IPR000014">
    <property type="entry name" value="PAS"/>
</dbReference>
<protein>
    <recommendedName>
        <fullName evidence="2">histidine kinase</fullName>
        <ecNumber evidence="2">2.7.13.3</ecNumber>
    </recommendedName>
</protein>
<dbReference type="SUPFAM" id="SSF47384">
    <property type="entry name" value="Homodimeric domain of signal transducing histidine kinase"/>
    <property type="match status" value="1"/>
</dbReference>
<gene>
    <name evidence="5" type="ORF">H3H39_15150</name>
</gene>
<dbReference type="Gene3D" id="3.30.565.10">
    <property type="entry name" value="Histidine kinase-like ATPase, C-terminal domain"/>
    <property type="match status" value="1"/>
</dbReference>
<keyword evidence="3" id="KW-0175">Coiled coil</keyword>
<name>A0A7W2IL94_9BURK</name>
<feature type="domain" description="Histidine kinase" evidence="4">
    <location>
        <begin position="310"/>
        <end position="552"/>
    </location>
</feature>
<dbReference type="AlphaFoldDB" id="A0A7W2IL94"/>
<sequence>MSSRSLHQLMLDHSPHMMLLVEPHSLRILGANRGVALALGYHEDALPGLTITDIESSLPDVFYWEDVRNGLYQDIEAQEGEYRCADASMLTVSKSVRVIEHNGAPLLLVQARDIRHERQVEDVLEQTLSQLRATLESTGNGILVLDWQGKIASMNRLFSNMWGVPAALLDTRDDGAILAFLSAQVSESTLCRTLLSAVVSEDETEHLLQLLDGRVFECRARPQYLGERIVGRVFSYTDITERQRAEAALRESRDQLEARVLSRTADLQRANATLETEKACQQELIRKLNEAQNQLLQSEKMASIGVLAAGVAHEINNPIAFVNSNLNALQQYGRDMLRLLDAYEENEAALAPGQLDAIARLKRDIDADFMREDLGSLLNESREGLERVMRIVQDLKYFSHVDSSGLVLANLEQGLDSTLNVVWNEIKYKAEVVKEYGGIPQVTCFPSQLNQVFMNLLVNAAHAIEDRGRITVRTGGSDGHVWVEVEDSGKGIPPELLGRIFEPFFTTKPVGKGTGLGLSLSYGIVQKHGGHITVHSEVGKGSVFRVVLPLERPVDDEAAEADADVGAEPAQVSAAG</sequence>
<comment type="caution">
    <text evidence="5">The sequence shown here is derived from an EMBL/GenBank/DDBJ whole genome shotgun (WGS) entry which is preliminary data.</text>
</comment>
<dbReference type="InterPro" id="IPR036097">
    <property type="entry name" value="HisK_dim/P_sf"/>
</dbReference>
<organism evidence="5 6">
    <name type="scientific">Rugamonas apoptosis</name>
    <dbReference type="NCBI Taxonomy" id="2758570"/>
    <lineage>
        <taxon>Bacteria</taxon>
        <taxon>Pseudomonadati</taxon>
        <taxon>Pseudomonadota</taxon>
        <taxon>Betaproteobacteria</taxon>
        <taxon>Burkholderiales</taxon>
        <taxon>Oxalobacteraceae</taxon>
        <taxon>Telluria group</taxon>
        <taxon>Rugamonas</taxon>
    </lineage>
</organism>
<proteinExistence type="predicted"/>